<dbReference type="STRING" id="988480.A0A075B2R1"/>
<evidence type="ECO:0000256" key="4">
    <source>
        <dbReference type="SAM" id="MobiDB-lite"/>
    </source>
</evidence>
<organism evidence="6 7">
    <name type="scientific">Rozella allomycis (strain CSF55)</name>
    <dbReference type="NCBI Taxonomy" id="988480"/>
    <lineage>
        <taxon>Eukaryota</taxon>
        <taxon>Fungi</taxon>
        <taxon>Fungi incertae sedis</taxon>
        <taxon>Cryptomycota</taxon>
        <taxon>Cryptomycota incertae sedis</taxon>
        <taxon>Rozella</taxon>
    </lineage>
</organism>
<keyword evidence="7" id="KW-1185">Reference proteome</keyword>
<dbReference type="HOGENOM" id="CLU_1928776_0_0_1"/>
<keyword evidence="5" id="KW-1133">Transmembrane helix</keyword>
<dbReference type="InterPro" id="IPR008733">
    <property type="entry name" value="PEX11"/>
</dbReference>
<sequence>MQSAIGLTRKLLRAGNSINFIMSFIRSYISIRDDLARYLAMAKSLSYASFLMYDLKLWLHGSGTVPIPNTISSVNRRAAWWWLMGLISSWLLCLHKYRLYAIKANMNTKAIDSKDPSLSEPAKKTAHHLTE</sequence>
<evidence type="ECO:0000313" key="6">
    <source>
        <dbReference type="EMBL" id="EPZ36609.1"/>
    </source>
</evidence>
<protein>
    <submittedName>
        <fullName evidence="6">Uncharacterized protein</fullName>
    </submittedName>
</protein>
<reference evidence="6 7" key="1">
    <citation type="journal article" date="2013" name="Curr. Biol.">
        <title>Shared signatures of parasitism and phylogenomics unite Cryptomycota and microsporidia.</title>
        <authorList>
            <person name="James T.Y."/>
            <person name="Pelin A."/>
            <person name="Bonen L."/>
            <person name="Ahrendt S."/>
            <person name="Sain D."/>
            <person name="Corradi N."/>
            <person name="Stajich J.E."/>
        </authorList>
    </citation>
    <scope>NUCLEOTIDE SEQUENCE [LARGE SCALE GENOMIC DNA]</scope>
    <source>
        <strain evidence="6 7">CSF55</strain>
    </source>
</reference>
<dbReference type="Pfam" id="PF05648">
    <property type="entry name" value="PEX11"/>
    <property type="match status" value="1"/>
</dbReference>
<evidence type="ECO:0000256" key="5">
    <source>
        <dbReference type="SAM" id="Phobius"/>
    </source>
</evidence>
<dbReference type="Proteomes" id="UP000030755">
    <property type="component" value="Unassembled WGS sequence"/>
</dbReference>
<dbReference type="AlphaFoldDB" id="A0A075B2R1"/>
<proteinExistence type="predicted"/>
<keyword evidence="1 5" id="KW-0472">Membrane</keyword>
<dbReference type="OrthoDB" id="411017at2759"/>
<comment type="subcellular location">
    <subcellularLocation>
        <location evidence="3">Peroxisome membrane</location>
    </subcellularLocation>
</comment>
<evidence type="ECO:0000256" key="2">
    <source>
        <dbReference type="ARBA" id="ARBA00023140"/>
    </source>
</evidence>
<feature type="transmembrane region" description="Helical" evidence="5">
    <location>
        <begin position="79"/>
        <end position="97"/>
    </location>
</feature>
<accession>A0A075B2R1</accession>
<name>A0A075B2R1_ROZAC</name>
<keyword evidence="2" id="KW-0576">Peroxisome</keyword>
<dbReference type="EMBL" id="KE560514">
    <property type="protein sequence ID" value="EPZ36609.1"/>
    <property type="molecule type" value="Genomic_DNA"/>
</dbReference>
<dbReference type="GO" id="GO:0005778">
    <property type="term" value="C:peroxisomal membrane"/>
    <property type="evidence" value="ECO:0007669"/>
    <property type="project" value="UniProtKB-SubCell"/>
</dbReference>
<dbReference type="GO" id="GO:0016559">
    <property type="term" value="P:peroxisome fission"/>
    <property type="evidence" value="ECO:0007669"/>
    <property type="project" value="InterPro"/>
</dbReference>
<evidence type="ECO:0000256" key="3">
    <source>
        <dbReference type="ARBA" id="ARBA00046271"/>
    </source>
</evidence>
<evidence type="ECO:0000313" key="7">
    <source>
        <dbReference type="Proteomes" id="UP000030755"/>
    </source>
</evidence>
<keyword evidence="5" id="KW-0812">Transmembrane</keyword>
<evidence type="ECO:0000256" key="1">
    <source>
        <dbReference type="ARBA" id="ARBA00023136"/>
    </source>
</evidence>
<feature type="region of interest" description="Disordered" evidence="4">
    <location>
        <begin position="112"/>
        <end position="131"/>
    </location>
</feature>
<gene>
    <name evidence="6" type="ORF">O9G_005649</name>
</gene>